<dbReference type="AlphaFoldDB" id="A0A024QGY7"/>
<feature type="compositionally biased region" description="Low complexity" evidence="1">
    <location>
        <begin position="277"/>
        <end position="290"/>
    </location>
</feature>
<reference evidence="3" key="2">
    <citation type="submission" date="2014-05" db="EMBL/GenBank/DDBJ databases">
        <title>Draft genome sequence of Virgibacillus massiliensis Vm-5.</title>
        <authorList>
            <person name="Khelaifia S."/>
            <person name="Croce O."/>
            <person name="Lagier J.C."/>
            <person name="Raoult D."/>
        </authorList>
    </citation>
    <scope>NUCLEOTIDE SEQUENCE [LARGE SCALE GENOMIC DNA]</scope>
    <source>
        <strain evidence="3">Vm-5</strain>
    </source>
</reference>
<feature type="region of interest" description="Disordered" evidence="1">
    <location>
        <begin position="262"/>
        <end position="338"/>
    </location>
</feature>
<dbReference type="STRING" id="1462526.BN990_04205"/>
<evidence type="ECO:0000313" key="2">
    <source>
        <dbReference type="EMBL" id="CDQ41828.1"/>
    </source>
</evidence>
<feature type="compositionally biased region" description="Acidic residues" evidence="1">
    <location>
        <begin position="294"/>
        <end position="303"/>
    </location>
</feature>
<gene>
    <name evidence="2" type="ORF">BN990_04205</name>
</gene>
<dbReference type="RefSeq" id="WP_051739349.1">
    <property type="nucleotide sequence ID" value="NZ_BNER01000008.1"/>
</dbReference>
<protein>
    <submittedName>
        <fullName evidence="2">Uncharacterized protein</fullName>
    </submittedName>
</protein>
<dbReference type="EMBL" id="CCDP010000003">
    <property type="protein sequence ID" value="CDQ41828.1"/>
    <property type="molecule type" value="Genomic_DNA"/>
</dbReference>
<name>A0A024QGY7_9BACI</name>
<reference evidence="2 3" key="1">
    <citation type="submission" date="2014-03" db="EMBL/GenBank/DDBJ databases">
        <authorList>
            <person name="Urmite Genomes U."/>
        </authorList>
    </citation>
    <scope>NUCLEOTIDE SEQUENCE [LARGE SCALE GENOMIC DNA]</scope>
    <source>
        <strain evidence="2 3">Vm-5</strain>
    </source>
</reference>
<comment type="caution">
    <text evidence="2">The sequence shown here is derived from an EMBL/GenBank/DDBJ whole genome shotgun (WGS) entry which is preliminary data.</text>
</comment>
<proteinExistence type="predicted"/>
<feature type="compositionally biased region" description="Polar residues" evidence="1">
    <location>
        <begin position="450"/>
        <end position="460"/>
    </location>
</feature>
<organism evidence="2 3">
    <name type="scientific">Virgibacillus massiliensis</name>
    <dbReference type="NCBI Taxonomy" id="1462526"/>
    <lineage>
        <taxon>Bacteria</taxon>
        <taxon>Bacillati</taxon>
        <taxon>Bacillota</taxon>
        <taxon>Bacilli</taxon>
        <taxon>Bacillales</taxon>
        <taxon>Bacillaceae</taxon>
        <taxon>Virgibacillus</taxon>
    </lineage>
</organism>
<feature type="compositionally biased region" description="Basic and acidic residues" evidence="1">
    <location>
        <begin position="313"/>
        <end position="338"/>
    </location>
</feature>
<feature type="region of interest" description="Disordered" evidence="1">
    <location>
        <begin position="443"/>
        <end position="465"/>
    </location>
</feature>
<evidence type="ECO:0000256" key="1">
    <source>
        <dbReference type="SAM" id="MobiDB-lite"/>
    </source>
</evidence>
<sequence>MLYTIEEHQNKKLVSKNALEENTKLVGKIQPDTVKMLNESAKDKKNRKLIVKMEAIHVGKTRNSTYYTEEGLKGGLKSWTQPYNKPVLTHHNQYNGEAIGRILKAEYAEQTLSGKSGLMFTVEITDPDAVEKVLDGRYQTVSIGASTDKVTCNICGTDRTQEYCGHFPGDTYDEQQCHFIIGNTFGREVSYVNTPADENAGNRSVEVVDESGSNTNEQVNMEVIQMAEGLYQNTENPEVNLYEHLNEDVKQMVDLLTNVKEGSETNMLEDEENTLQTSNTNEDNTTTENKSTSDEDVTNESEENNTQPSQNTKDVDETIETDDKSSTSEDITENNKEVNELEEAQIKINSLQESLSKFVMKNQKLESKLETAEAEVQRLLQEKATLIESNHKALAEKVVDLKLSLRKSEVIGVDREEAVSEHEKRSEDSLKDTLNDLLNESKKRVEKDTTVTNPGSVVNEQNKKNPMTYDDSVKIFTKMFKGK</sequence>
<accession>A0A024QGY7</accession>
<dbReference type="OrthoDB" id="6064658at2"/>
<keyword evidence="3" id="KW-1185">Reference proteome</keyword>
<dbReference type="eggNOG" id="ENOG5033IZ5">
    <property type="taxonomic scope" value="Bacteria"/>
</dbReference>
<dbReference type="Proteomes" id="UP000028875">
    <property type="component" value="Unassembled WGS sequence"/>
</dbReference>
<evidence type="ECO:0000313" key="3">
    <source>
        <dbReference type="Proteomes" id="UP000028875"/>
    </source>
</evidence>